<evidence type="ECO:0000256" key="1">
    <source>
        <dbReference type="ARBA" id="ARBA00023054"/>
    </source>
</evidence>
<feature type="domain" description="T-SNARE coiled-coil homology" evidence="3">
    <location>
        <begin position="17"/>
        <end position="51"/>
    </location>
</feature>
<dbReference type="Pfam" id="PF05739">
    <property type="entry name" value="SNARE"/>
    <property type="match status" value="1"/>
</dbReference>
<evidence type="ECO:0000259" key="3">
    <source>
        <dbReference type="Pfam" id="PF05739"/>
    </source>
</evidence>
<sequence length="118" mass="12856">DLGDMADVMETQRSGAMIDRIETNMDQSVGFVERAVADTKKAVKYQSEARRVRTTNHSPIQSPPPANQWSRLTLLRSPGSSLALPSSLYVLINVVMSQARSPELLHCSLKCLQGEGGG</sequence>
<dbReference type="AlphaFoldDB" id="A0A674JTB1"/>
<accession>A0A674JTB1</accession>
<dbReference type="SUPFAM" id="SSF58038">
    <property type="entry name" value="SNARE fusion complex"/>
    <property type="match status" value="1"/>
</dbReference>
<evidence type="ECO:0000313" key="5">
    <source>
        <dbReference type="Proteomes" id="UP000472274"/>
    </source>
</evidence>
<proteinExistence type="predicted"/>
<evidence type="ECO:0000256" key="2">
    <source>
        <dbReference type="SAM" id="MobiDB-lite"/>
    </source>
</evidence>
<reference evidence="4" key="1">
    <citation type="submission" date="2025-08" db="UniProtKB">
        <authorList>
            <consortium name="Ensembl"/>
        </authorList>
    </citation>
    <scope>IDENTIFICATION</scope>
</reference>
<keyword evidence="1" id="KW-0175">Coiled coil</keyword>
<dbReference type="InParanoid" id="A0A674JTB1"/>
<dbReference type="GeneTree" id="ENSGT00940000175288"/>
<keyword evidence="5" id="KW-1185">Reference proteome</keyword>
<dbReference type="InterPro" id="IPR000727">
    <property type="entry name" value="T_SNARE_dom"/>
</dbReference>
<protein>
    <recommendedName>
        <fullName evidence="3">t-SNARE coiled-coil homology domain-containing protein</fullName>
    </recommendedName>
</protein>
<evidence type="ECO:0000313" key="4">
    <source>
        <dbReference type="Ensembl" id="ENSTMTP00000022424.1"/>
    </source>
</evidence>
<name>A0A674JTB1_9SAUR</name>
<feature type="region of interest" description="Disordered" evidence="2">
    <location>
        <begin position="46"/>
        <end position="67"/>
    </location>
</feature>
<dbReference type="Gene3D" id="1.20.5.110">
    <property type="match status" value="1"/>
</dbReference>
<organism evidence="4 5">
    <name type="scientific">Terrapene triunguis</name>
    <name type="common">Three-toed box turtle</name>
    <dbReference type="NCBI Taxonomy" id="2587831"/>
    <lineage>
        <taxon>Eukaryota</taxon>
        <taxon>Metazoa</taxon>
        <taxon>Chordata</taxon>
        <taxon>Craniata</taxon>
        <taxon>Vertebrata</taxon>
        <taxon>Euteleostomi</taxon>
        <taxon>Archelosauria</taxon>
        <taxon>Testudinata</taxon>
        <taxon>Testudines</taxon>
        <taxon>Cryptodira</taxon>
        <taxon>Durocryptodira</taxon>
        <taxon>Testudinoidea</taxon>
        <taxon>Emydidae</taxon>
        <taxon>Terrapene</taxon>
    </lineage>
</organism>
<reference evidence="4" key="2">
    <citation type="submission" date="2025-09" db="UniProtKB">
        <authorList>
            <consortium name="Ensembl"/>
        </authorList>
    </citation>
    <scope>IDENTIFICATION</scope>
</reference>
<dbReference type="Ensembl" id="ENSTMTT00000023219.1">
    <property type="protein sequence ID" value="ENSTMTP00000022424.1"/>
    <property type="gene ID" value="ENSTMTG00000016385.1"/>
</dbReference>
<dbReference type="Proteomes" id="UP000472274">
    <property type="component" value="Unplaced"/>
</dbReference>